<sequence length="87" mass="9795">LHSPQTTDSDDTLSSAYRQQTTPSPQTTDYKEQTTLSPQTTDYKEQTTLSPQSTEKRQHPLLRLQMTPSPLKPSCYSYATCHTTTSV</sequence>
<dbReference type="EMBL" id="JAWQEG010003915">
    <property type="protein sequence ID" value="KAK3863875.1"/>
    <property type="molecule type" value="Genomic_DNA"/>
</dbReference>
<proteinExistence type="predicted"/>
<reference evidence="2" key="1">
    <citation type="submission" date="2023-10" db="EMBL/GenBank/DDBJ databases">
        <title>Genome assemblies of two species of porcelain crab, Petrolisthes cinctipes and Petrolisthes manimaculis (Anomura: Porcellanidae).</title>
        <authorList>
            <person name="Angst P."/>
        </authorList>
    </citation>
    <scope>NUCLEOTIDE SEQUENCE</scope>
    <source>
        <strain evidence="2">PB745_01</strain>
        <tissue evidence="2">Gill</tissue>
    </source>
</reference>
<dbReference type="Proteomes" id="UP001286313">
    <property type="component" value="Unassembled WGS sequence"/>
</dbReference>
<evidence type="ECO:0000256" key="1">
    <source>
        <dbReference type="SAM" id="MobiDB-lite"/>
    </source>
</evidence>
<name>A0AAE1K6E8_PETCI</name>
<organism evidence="2 3">
    <name type="scientific">Petrolisthes cinctipes</name>
    <name type="common">Flat porcelain crab</name>
    <dbReference type="NCBI Taxonomy" id="88211"/>
    <lineage>
        <taxon>Eukaryota</taxon>
        <taxon>Metazoa</taxon>
        <taxon>Ecdysozoa</taxon>
        <taxon>Arthropoda</taxon>
        <taxon>Crustacea</taxon>
        <taxon>Multicrustacea</taxon>
        <taxon>Malacostraca</taxon>
        <taxon>Eumalacostraca</taxon>
        <taxon>Eucarida</taxon>
        <taxon>Decapoda</taxon>
        <taxon>Pleocyemata</taxon>
        <taxon>Anomura</taxon>
        <taxon>Galatheoidea</taxon>
        <taxon>Porcellanidae</taxon>
        <taxon>Petrolisthes</taxon>
    </lineage>
</organism>
<protein>
    <submittedName>
        <fullName evidence="2">Uncharacterized protein</fullName>
    </submittedName>
</protein>
<evidence type="ECO:0000313" key="2">
    <source>
        <dbReference type="EMBL" id="KAK3863875.1"/>
    </source>
</evidence>
<dbReference type="AlphaFoldDB" id="A0AAE1K6E8"/>
<feature type="compositionally biased region" description="Polar residues" evidence="1">
    <location>
        <begin position="1"/>
        <end position="53"/>
    </location>
</feature>
<accession>A0AAE1K6E8</accession>
<feature type="non-terminal residue" evidence="2">
    <location>
        <position position="1"/>
    </location>
</feature>
<gene>
    <name evidence="2" type="ORF">Pcinc_030388</name>
</gene>
<feature type="region of interest" description="Disordered" evidence="1">
    <location>
        <begin position="1"/>
        <end position="69"/>
    </location>
</feature>
<comment type="caution">
    <text evidence="2">The sequence shown here is derived from an EMBL/GenBank/DDBJ whole genome shotgun (WGS) entry which is preliminary data.</text>
</comment>
<evidence type="ECO:0000313" key="3">
    <source>
        <dbReference type="Proteomes" id="UP001286313"/>
    </source>
</evidence>
<keyword evidence="3" id="KW-1185">Reference proteome</keyword>